<evidence type="ECO:0000313" key="3">
    <source>
        <dbReference type="Proteomes" id="UP000184192"/>
    </source>
</evidence>
<proteinExistence type="predicted"/>
<gene>
    <name evidence="2" type="ORF">SAMN05444350_104120</name>
</gene>
<reference evidence="3" key="1">
    <citation type="submission" date="2016-11" db="EMBL/GenBank/DDBJ databases">
        <authorList>
            <person name="Varghese N."/>
            <person name="Submissions S."/>
        </authorList>
    </citation>
    <scope>NUCLEOTIDE SEQUENCE [LARGE SCALE GENOMIC DNA]</scope>
    <source>
        <strain evidence="3">DSM 26884</strain>
    </source>
</reference>
<feature type="signal peptide" evidence="1">
    <location>
        <begin position="1"/>
        <end position="23"/>
    </location>
</feature>
<sequence length="137" mass="15356">MMKYVLLFCALLGVFLMSGFDSASDGMKEHKALSTIDLQQAETQCNFSKADTEQCRKIVYGGEYTDRAIGNVVTSVSRCNLPSSQLLRFNTSSVIAKIVKSLKVSLPEEKKVSFPSCISLTQYSSRYYIYALRRIII</sequence>
<evidence type="ECO:0000313" key="2">
    <source>
        <dbReference type="EMBL" id="SHI59776.1"/>
    </source>
</evidence>
<name>A0A1M6CFL0_9BACE</name>
<dbReference type="EMBL" id="FQZN01000004">
    <property type="protein sequence ID" value="SHI59776.1"/>
    <property type="molecule type" value="Genomic_DNA"/>
</dbReference>
<protein>
    <recommendedName>
        <fullName evidence="4">NVEALA protein</fullName>
    </recommendedName>
</protein>
<feature type="chain" id="PRO_5012386959" description="NVEALA protein" evidence="1">
    <location>
        <begin position="24"/>
        <end position="137"/>
    </location>
</feature>
<evidence type="ECO:0008006" key="4">
    <source>
        <dbReference type="Google" id="ProtNLM"/>
    </source>
</evidence>
<organism evidence="2 3">
    <name type="scientific">Bacteroides stercorirosoris</name>
    <dbReference type="NCBI Taxonomy" id="871324"/>
    <lineage>
        <taxon>Bacteria</taxon>
        <taxon>Pseudomonadati</taxon>
        <taxon>Bacteroidota</taxon>
        <taxon>Bacteroidia</taxon>
        <taxon>Bacteroidales</taxon>
        <taxon>Bacteroidaceae</taxon>
        <taxon>Bacteroides</taxon>
    </lineage>
</organism>
<dbReference type="AlphaFoldDB" id="A0A1M6CFL0"/>
<evidence type="ECO:0000256" key="1">
    <source>
        <dbReference type="SAM" id="SignalP"/>
    </source>
</evidence>
<dbReference type="Proteomes" id="UP000184192">
    <property type="component" value="Unassembled WGS sequence"/>
</dbReference>
<dbReference type="RefSeq" id="WP_073312890.1">
    <property type="nucleotide sequence ID" value="NZ_FQZN01000004.1"/>
</dbReference>
<accession>A0A1M6CFL0</accession>
<dbReference type="GeneID" id="92711173"/>
<keyword evidence="1" id="KW-0732">Signal</keyword>
<keyword evidence="3" id="KW-1185">Reference proteome</keyword>